<organism evidence="3 4">
    <name type="scientific">Agromyces larvae</name>
    <dbReference type="NCBI Taxonomy" id="2929802"/>
    <lineage>
        <taxon>Bacteria</taxon>
        <taxon>Bacillati</taxon>
        <taxon>Actinomycetota</taxon>
        <taxon>Actinomycetes</taxon>
        <taxon>Micrococcales</taxon>
        <taxon>Microbacteriaceae</taxon>
        <taxon>Agromyces</taxon>
    </lineage>
</organism>
<feature type="compositionally biased region" description="Basic and acidic residues" evidence="1">
    <location>
        <begin position="14"/>
        <end position="25"/>
    </location>
</feature>
<evidence type="ECO:0000313" key="4">
    <source>
        <dbReference type="Proteomes" id="UP000832097"/>
    </source>
</evidence>
<proteinExistence type="predicted"/>
<accession>A0ABY4BXD1</accession>
<keyword evidence="2" id="KW-0812">Transmembrane</keyword>
<dbReference type="Proteomes" id="UP000832097">
    <property type="component" value="Chromosome"/>
</dbReference>
<dbReference type="EMBL" id="CP094528">
    <property type="protein sequence ID" value="UOE43569.1"/>
    <property type="molecule type" value="Genomic_DNA"/>
</dbReference>
<keyword evidence="2" id="KW-1133">Transmembrane helix</keyword>
<feature type="region of interest" description="Disordered" evidence="1">
    <location>
        <begin position="1"/>
        <end position="25"/>
    </location>
</feature>
<keyword evidence="4" id="KW-1185">Reference proteome</keyword>
<name>A0ABY4BXD1_9MICO</name>
<sequence>MTTVDRTGRTGADLSKRDRKAHERNLTRLQARLQVERARADFAGTLNALEDKLNVPKQVGRATDRAKVRLRRFANEQPVAAAAAAVGVVLVAGGIVWLVVRNATKP</sequence>
<reference evidence="3 4" key="1">
    <citation type="submission" date="2022-03" db="EMBL/GenBank/DDBJ databases">
        <title>Mucilaginibacter sp. isolated from the gut of Protaetia brevitarsis seulensis larvae.</title>
        <authorList>
            <person name="Won M."/>
            <person name="Kim S.-J."/>
            <person name="Kwon S.-W."/>
        </authorList>
    </citation>
    <scope>NUCLEOTIDE SEQUENCE [LARGE SCALE GENOMIC DNA]</scope>
    <source>
        <strain evidence="3 4">CFWR-12</strain>
    </source>
</reference>
<evidence type="ECO:0000256" key="1">
    <source>
        <dbReference type="SAM" id="MobiDB-lite"/>
    </source>
</evidence>
<feature type="transmembrane region" description="Helical" evidence="2">
    <location>
        <begin position="79"/>
        <end position="100"/>
    </location>
</feature>
<evidence type="ECO:0000256" key="2">
    <source>
        <dbReference type="SAM" id="Phobius"/>
    </source>
</evidence>
<keyword evidence="2" id="KW-0472">Membrane</keyword>
<protein>
    <submittedName>
        <fullName evidence="3">DUF3618 domain-containing protein</fullName>
    </submittedName>
</protein>
<dbReference type="RefSeq" id="WP_243554663.1">
    <property type="nucleotide sequence ID" value="NZ_CP094528.1"/>
</dbReference>
<dbReference type="Pfam" id="PF12277">
    <property type="entry name" value="DUF3618"/>
    <property type="match status" value="1"/>
</dbReference>
<gene>
    <name evidence="3" type="ORF">MTO99_15530</name>
</gene>
<evidence type="ECO:0000313" key="3">
    <source>
        <dbReference type="EMBL" id="UOE43569.1"/>
    </source>
</evidence>
<dbReference type="InterPro" id="IPR022062">
    <property type="entry name" value="DUF3618"/>
</dbReference>